<evidence type="ECO:0000313" key="3">
    <source>
        <dbReference type="EMBL" id="GAA0247870.1"/>
    </source>
</evidence>
<dbReference type="PANTHER" id="PTHR10587">
    <property type="entry name" value="GLYCOSYL TRANSFERASE-RELATED"/>
    <property type="match status" value="1"/>
</dbReference>
<evidence type="ECO:0000256" key="1">
    <source>
        <dbReference type="SAM" id="MobiDB-lite"/>
    </source>
</evidence>
<dbReference type="EMBL" id="BAAABU010000015">
    <property type="protein sequence ID" value="GAA0247870.1"/>
    <property type="molecule type" value="Genomic_DNA"/>
</dbReference>
<organism evidence="3 4">
    <name type="scientific">Saccharothrix mutabilis subsp. mutabilis</name>
    <dbReference type="NCBI Taxonomy" id="66855"/>
    <lineage>
        <taxon>Bacteria</taxon>
        <taxon>Bacillati</taxon>
        <taxon>Actinomycetota</taxon>
        <taxon>Actinomycetes</taxon>
        <taxon>Pseudonocardiales</taxon>
        <taxon>Pseudonocardiaceae</taxon>
        <taxon>Saccharothrix</taxon>
    </lineage>
</organism>
<dbReference type="Gene3D" id="3.20.20.370">
    <property type="entry name" value="Glycoside hydrolase/deacetylase"/>
    <property type="match status" value="1"/>
</dbReference>
<proteinExistence type="predicted"/>
<dbReference type="InterPro" id="IPR011330">
    <property type="entry name" value="Glyco_hydro/deAcase_b/a-brl"/>
</dbReference>
<dbReference type="Proteomes" id="UP001500416">
    <property type="component" value="Unassembled WGS sequence"/>
</dbReference>
<dbReference type="Pfam" id="PF01522">
    <property type="entry name" value="Polysacc_deac_1"/>
    <property type="match status" value="1"/>
</dbReference>
<sequence>MVIIAVAAALVLAGVVVFLTADRPPPTSAPPGPTSASASTTSPAGAPTTTTAAETSAATTGRTTTTTTTTAGPPFPPSLRGQDLTAVPGAGRQVALTFDAGANSAGLPSILATLADRGVPATFFLTGTWARANPSGVAAIRAGGHRVGNHSMTHPDFRTLDDGAVRDQVSRAEQAIRAAGADPRPLFRFPLGARDARTIAAVNDAGYVAVRWTVDTLGWKGTSGGITAAQVADRALGALGPGEIVLMHVGSNPDDGTTLDADALPGMIDRMRAAGYGFVTLDALLA</sequence>
<dbReference type="SUPFAM" id="SSF88713">
    <property type="entry name" value="Glycoside hydrolase/deacetylase"/>
    <property type="match status" value="1"/>
</dbReference>
<feature type="domain" description="NodB homology" evidence="2">
    <location>
        <begin position="92"/>
        <end position="279"/>
    </location>
</feature>
<dbReference type="InterPro" id="IPR002509">
    <property type="entry name" value="NODB_dom"/>
</dbReference>
<dbReference type="InterPro" id="IPR050248">
    <property type="entry name" value="Polysacc_deacetylase_ArnD"/>
</dbReference>
<accession>A0ABN0UEE9</accession>
<dbReference type="CDD" id="cd10917">
    <property type="entry name" value="CE4_NodB_like_6s_7s"/>
    <property type="match status" value="1"/>
</dbReference>
<keyword evidence="4" id="KW-1185">Reference proteome</keyword>
<protein>
    <recommendedName>
        <fullName evidence="2">NodB homology domain-containing protein</fullName>
    </recommendedName>
</protein>
<reference evidence="3 4" key="1">
    <citation type="journal article" date="2019" name="Int. J. Syst. Evol. Microbiol.">
        <title>The Global Catalogue of Microorganisms (GCM) 10K type strain sequencing project: providing services to taxonomists for standard genome sequencing and annotation.</title>
        <authorList>
            <consortium name="The Broad Institute Genomics Platform"/>
            <consortium name="The Broad Institute Genome Sequencing Center for Infectious Disease"/>
            <person name="Wu L."/>
            <person name="Ma J."/>
        </authorList>
    </citation>
    <scope>NUCLEOTIDE SEQUENCE [LARGE SCALE GENOMIC DNA]</scope>
    <source>
        <strain evidence="3 4">JCM 3380</strain>
    </source>
</reference>
<evidence type="ECO:0000259" key="2">
    <source>
        <dbReference type="PROSITE" id="PS51677"/>
    </source>
</evidence>
<feature type="region of interest" description="Disordered" evidence="1">
    <location>
        <begin position="25"/>
        <end position="85"/>
    </location>
</feature>
<feature type="compositionally biased region" description="Low complexity" evidence="1">
    <location>
        <begin position="34"/>
        <end position="72"/>
    </location>
</feature>
<name>A0ABN0UEE9_9PSEU</name>
<dbReference type="PROSITE" id="PS51677">
    <property type="entry name" value="NODB"/>
    <property type="match status" value="1"/>
</dbReference>
<comment type="caution">
    <text evidence="3">The sequence shown here is derived from an EMBL/GenBank/DDBJ whole genome shotgun (WGS) entry which is preliminary data.</text>
</comment>
<gene>
    <name evidence="3" type="ORF">GCM10010492_54520</name>
</gene>
<evidence type="ECO:0000313" key="4">
    <source>
        <dbReference type="Proteomes" id="UP001500416"/>
    </source>
</evidence>